<dbReference type="KEGG" id="siq:DQ08_04535"/>
<dbReference type="STRING" id="1346.BMF34_04630"/>
<dbReference type="KEGG" id="sio:DW64_04530"/>
<dbReference type="EMBL" id="QLQD01000045">
    <property type="protein sequence ID" value="RLU57233.1"/>
    <property type="molecule type" value="Genomic_DNA"/>
</dbReference>
<keyword evidence="4" id="KW-1185">Reference proteome</keyword>
<sequence length="189" mass="20569">MNKHKSSDIARIAIFFAIMLLIHFISSLVFNLWPVPIKPTLVHIPVIVASIIYGPRVGTFLGGLMGLMSLITNSIVLLPTSYLFSPFVTNGNLYSLIIAIIPRMLIGILPYYTYKLLHHKVGLLLSGIVGSLTNTFFVLSGIFIFFAPVFGGNIKALLASIVSTNAIAEMLISAIVVTAIVPTLEKLKK</sequence>
<feature type="transmembrane region" description="Helical" evidence="1">
    <location>
        <begin position="12"/>
        <end position="30"/>
    </location>
</feature>
<feature type="transmembrane region" description="Helical" evidence="1">
    <location>
        <begin position="93"/>
        <end position="114"/>
    </location>
</feature>
<gene>
    <name evidence="3" type="ORF">DIY07_04930</name>
    <name evidence="2" type="ORF">DQ08_04535</name>
</gene>
<dbReference type="AlphaFoldDB" id="A0A1J0MYS4"/>
<reference evidence="2 4" key="1">
    <citation type="journal article" date="2014" name="Genome Announc.">
        <title>Complete Genome Sequence of a Virulent Strain, Streptococcus iniae ISET0901, Isolated from Diseased Tilapia.</title>
        <authorList>
            <person name="Pridgeon J.W."/>
            <person name="Zhang D."/>
            <person name="Zhang L."/>
        </authorList>
    </citation>
    <scope>NUCLEOTIDE SEQUENCE [LARGE SCALE GENOMIC DNA]</scope>
    <source>
        <strain evidence="2 4">ISET0901</strain>
    </source>
</reference>
<accession>A0A1J0MYS4</accession>
<dbReference type="OrthoDB" id="9813540at2"/>
<feature type="transmembrane region" description="Helical" evidence="1">
    <location>
        <begin position="156"/>
        <end position="181"/>
    </location>
</feature>
<dbReference type="Pfam" id="PF12822">
    <property type="entry name" value="ECF_trnsprt"/>
    <property type="match status" value="1"/>
</dbReference>
<evidence type="ECO:0000313" key="4">
    <source>
        <dbReference type="Proteomes" id="UP000025245"/>
    </source>
</evidence>
<evidence type="ECO:0000256" key="1">
    <source>
        <dbReference type="SAM" id="Phobius"/>
    </source>
</evidence>
<dbReference type="Proteomes" id="UP000269148">
    <property type="component" value="Unassembled WGS sequence"/>
</dbReference>
<feature type="transmembrane region" description="Helical" evidence="1">
    <location>
        <begin position="121"/>
        <end position="150"/>
    </location>
</feature>
<keyword evidence="1" id="KW-1133">Transmembrane helix</keyword>
<keyword evidence="1" id="KW-0812">Transmembrane</keyword>
<dbReference type="Proteomes" id="UP000025245">
    <property type="component" value="Chromosome"/>
</dbReference>
<evidence type="ECO:0000313" key="5">
    <source>
        <dbReference type="Proteomes" id="UP000269148"/>
    </source>
</evidence>
<dbReference type="EMBL" id="CP007586">
    <property type="protein sequence ID" value="AHY15735.1"/>
    <property type="molecule type" value="Genomic_DNA"/>
</dbReference>
<evidence type="ECO:0000313" key="3">
    <source>
        <dbReference type="EMBL" id="RLU57233.1"/>
    </source>
</evidence>
<protein>
    <submittedName>
        <fullName evidence="3">ECF transporter S component</fullName>
    </submittedName>
    <submittedName>
        <fullName evidence="2">Pantothenic acid transporter pant</fullName>
    </submittedName>
</protein>
<keyword evidence="1" id="KW-0472">Membrane</keyword>
<dbReference type="eggNOG" id="COG4684">
    <property type="taxonomic scope" value="Bacteria"/>
</dbReference>
<evidence type="ECO:0000313" key="2">
    <source>
        <dbReference type="EMBL" id="AHY15735.1"/>
    </source>
</evidence>
<dbReference type="InterPro" id="IPR024529">
    <property type="entry name" value="ECF_trnsprt_substrate-spec"/>
</dbReference>
<name>A0A1J0MYS4_STRIN</name>
<dbReference type="Gene3D" id="1.10.1760.20">
    <property type="match status" value="1"/>
</dbReference>
<proteinExistence type="predicted"/>
<dbReference type="RefSeq" id="WP_003099527.1">
    <property type="nucleotide sequence ID" value="NZ_CP017952.1"/>
</dbReference>
<organism evidence="3 5">
    <name type="scientific">Streptococcus iniae</name>
    <name type="common">Streptococcus shiloi</name>
    <dbReference type="NCBI Taxonomy" id="1346"/>
    <lineage>
        <taxon>Bacteria</taxon>
        <taxon>Bacillati</taxon>
        <taxon>Bacillota</taxon>
        <taxon>Bacilli</taxon>
        <taxon>Lactobacillales</taxon>
        <taxon>Streptococcaceae</taxon>
        <taxon>Streptococcus</taxon>
    </lineage>
</organism>
<feature type="transmembrane region" description="Helical" evidence="1">
    <location>
        <begin position="60"/>
        <end position="81"/>
    </location>
</feature>
<dbReference type="GO" id="GO:0022857">
    <property type="term" value="F:transmembrane transporter activity"/>
    <property type="evidence" value="ECO:0007669"/>
    <property type="project" value="InterPro"/>
</dbReference>
<reference evidence="3 5" key="2">
    <citation type="submission" date="2018-06" db="EMBL/GenBank/DDBJ databases">
        <title>Mutators as drivers of adaptation in pathogenic bacteria and a risk factor for host jumps and vaccine escape.</title>
        <authorList>
            <person name="Barnes A.C."/>
            <person name="Silayeva O."/>
        </authorList>
    </citation>
    <scope>NUCLEOTIDE SEQUENCE [LARGE SCALE GENOMIC DNA]</scope>
    <source>
        <strain evidence="3 5">QMA0445</strain>
    </source>
</reference>